<sequence length="90" mass="9477">MRRTALCLLIAIASTGAVARESKLSAADDGGCPGHNPRQTTERATAREAAPSLPPANKTKVSPRGGGDSDVAPGRVPSVRWHRFLPGMFR</sequence>
<dbReference type="KEGG" id="lsf:I8J32_006780"/>
<keyword evidence="2" id="KW-0732">Signal</keyword>
<reference evidence="3 4" key="1">
    <citation type="submission" date="2021-03" db="EMBL/GenBank/DDBJ databases">
        <title>Lysobacter sp. nov. isolated from soil of gangwondo yeongwol, south Korea.</title>
        <authorList>
            <person name="Kim K.R."/>
            <person name="Kim K.H."/>
            <person name="Jeon C.O."/>
        </authorList>
    </citation>
    <scope>NUCLEOTIDE SEQUENCE [LARGE SCALE GENOMIC DNA]</scope>
    <source>
        <strain evidence="3 4">R19</strain>
    </source>
</reference>
<gene>
    <name evidence="3" type="ORF">I8J32_006780</name>
</gene>
<dbReference type="AlphaFoldDB" id="A0A975AT13"/>
<evidence type="ECO:0000313" key="4">
    <source>
        <dbReference type="Proteomes" id="UP000639274"/>
    </source>
</evidence>
<protein>
    <recommendedName>
        <fullName evidence="5">Secreted protein</fullName>
    </recommendedName>
</protein>
<dbReference type="EMBL" id="CP071518">
    <property type="protein sequence ID" value="QSX79549.1"/>
    <property type="molecule type" value="Genomic_DNA"/>
</dbReference>
<evidence type="ECO:0008006" key="5">
    <source>
        <dbReference type="Google" id="ProtNLM"/>
    </source>
</evidence>
<name>A0A975AT13_9GAMM</name>
<feature type="region of interest" description="Disordered" evidence="1">
    <location>
        <begin position="23"/>
        <end position="77"/>
    </location>
</feature>
<evidence type="ECO:0000313" key="3">
    <source>
        <dbReference type="EMBL" id="QSX79549.1"/>
    </source>
</evidence>
<feature type="signal peptide" evidence="2">
    <location>
        <begin position="1"/>
        <end position="19"/>
    </location>
</feature>
<dbReference type="Proteomes" id="UP000639274">
    <property type="component" value="Chromosome"/>
</dbReference>
<keyword evidence="4" id="KW-1185">Reference proteome</keyword>
<proteinExistence type="predicted"/>
<feature type="chain" id="PRO_5037961580" description="Secreted protein" evidence="2">
    <location>
        <begin position="20"/>
        <end position="90"/>
    </location>
</feature>
<evidence type="ECO:0000256" key="1">
    <source>
        <dbReference type="SAM" id="MobiDB-lite"/>
    </source>
</evidence>
<organism evidence="3 4">
    <name type="scientific">Agrilutibacter solisilvae</name>
    <dbReference type="NCBI Taxonomy" id="2763317"/>
    <lineage>
        <taxon>Bacteria</taxon>
        <taxon>Pseudomonadati</taxon>
        <taxon>Pseudomonadota</taxon>
        <taxon>Gammaproteobacteria</taxon>
        <taxon>Lysobacterales</taxon>
        <taxon>Lysobacteraceae</taxon>
        <taxon>Agrilutibacter</taxon>
    </lineage>
</organism>
<accession>A0A975AT13</accession>
<evidence type="ECO:0000256" key="2">
    <source>
        <dbReference type="SAM" id="SignalP"/>
    </source>
</evidence>
<dbReference type="RefSeq" id="WP_200616348.1">
    <property type="nucleotide sequence ID" value="NZ_CP071518.1"/>
</dbReference>